<gene>
    <name evidence="1" type="ORF">SpAn4DRAFT_0154</name>
</gene>
<reference evidence="2" key="1">
    <citation type="submission" date="2015-03" db="EMBL/GenBank/DDBJ databases">
        <authorList>
            <person name="Nijsse Bart"/>
        </authorList>
    </citation>
    <scope>NUCLEOTIDE SEQUENCE [LARGE SCALE GENOMIC DNA]</scope>
</reference>
<evidence type="ECO:0000313" key="2">
    <source>
        <dbReference type="Proteomes" id="UP000049855"/>
    </source>
</evidence>
<protein>
    <submittedName>
        <fullName evidence="1">Uncharacterized protein</fullName>
    </submittedName>
</protein>
<dbReference type="Proteomes" id="UP000049855">
    <property type="component" value="Unassembled WGS sequence"/>
</dbReference>
<name>A0A0U1L209_9FIRM</name>
<accession>A0A0U1L209</accession>
<organism evidence="1 2">
    <name type="scientific">Sporomusa ovata</name>
    <dbReference type="NCBI Taxonomy" id="2378"/>
    <lineage>
        <taxon>Bacteria</taxon>
        <taxon>Bacillati</taxon>
        <taxon>Bacillota</taxon>
        <taxon>Negativicutes</taxon>
        <taxon>Selenomonadales</taxon>
        <taxon>Sporomusaceae</taxon>
        <taxon>Sporomusa</taxon>
    </lineage>
</organism>
<dbReference type="EMBL" id="CTRP01000014">
    <property type="protein sequence ID" value="CQR73692.1"/>
    <property type="molecule type" value="Genomic_DNA"/>
</dbReference>
<dbReference type="AlphaFoldDB" id="A0A0U1L209"/>
<evidence type="ECO:0000313" key="1">
    <source>
        <dbReference type="EMBL" id="CQR73692.1"/>
    </source>
</evidence>
<proteinExistence type="predicted"/>
<sequence>MIIAFLLVRIAKCLTGVIIQIVMKWIAGPIARRAPNAFGPEE</sequence>
<keyword evidence="2" id="KW-1185">Reference proteome</keyword>